<organism evidence="3 4">
    <name type="scientific">Mycena maculata</name>
    <dbReference type="NCBI Taxonomy" id="230809"/>
    <lineage>
        <taxon>Eukaryota</taxon>
        <taxon>Fungi</taxon>
        <taxon>Dikarya</taxon>
        <taxon>Basidiomycota</taxon>
        <taxon>Agaricomycotina</taxon>
        <taxon>Agaricomycetes</taxon>
        <taxon>Agaricomycetidae</taxon>
        <taxon>Agaricales</taxon>
        <taxon>Marasmiineae</taxon>
        <taxon>Mycenaceae</taxon>
        <taxon>Mycena</taxon>
    </lineage>
</organism>
<evidence type="ECO:0000259" key="2">
    <source>
        <dbReference type="Pfam" id="PF13409"/>
    </source>
</evidence>
<feature type="compositionally biased region" description="Polar residues" evidence="1">
    <location>
        <begin position="1"/>
        <end position="13"/>
    </location>
</feature>
<dbReference type="Pfam" id="PF13409">
    <property type="entry name" value="GST_N_2"/>
    <property type="match status" value="1"/>
</dbReference>
<dbReference type="Proteomes" id="UP001215280">
    <property type="component" value="Unassembled WGS sequence"/>
</dbReference>
<evidence type="ECO:0000313" key="4">
    <source>
        <dbReference type="Proteomes" id="UP001215280"/>
    </source>
</evidence>
<sequence length="174" mass="19455">MPTSDCPGSQDENFNVHVGRRGEPTSNGTSRVTLLTIILRRLSVIRFICGYKNAHSSPMTHDSMPLIIHHLQVPQSERLPWLCEELNIPYTLTQRRFTNERAPISSPQSIKDLNPLGAAPVIQDGGLTLAGRVRRVHHPRSRQRPARAHAFAQELCRLSVLVPLCKRHAAAPAR</sequence>
<dbReference type="InterPro" id="IPR004045">
    <property type="entry name" value="Glutathione_S-Trfase_N"/>
</dbReference>
<keyword evidence="4" id="KW-1185">Reference proteome</keyword>
<dbReference type="EMBL" id="JARJLG010000244">
    <property type="protein sequence ID" value="KAJ7723732.1"/>
    <property type="molecule type" value="Genomic_DNA"/>
</dbReference>
<reference evidence="3" key="1">
    <citation type="submission" date="2023-03" db="EMBL/GenBank/DDBJ databases">
        <title>Massive genome expansion in bonnet fungi (Mycena s.s.) driven by repeated elements and novel gene families across ecological guilds.</title>
        <authorList>
            <consortium name="Lawrence Berkeley National Laboratory"/>
            <person name="Harder C.B."/>
            <person name="Miyauchi S."/>
            <person name="Viragh M."/>
            <person name="Kuo A."/>
            <person name="Thoen E."/>
            <person name="Andreopoulos B."/>
            <person name="Lu D."/>
            <person name="Skrede I."/>
            <person name="Drula E."/>
            <person name="Henrissat B."/>
            <person name="Morin E."/>
            <person name="Kohler A."/>
            <person name="Barry K."/>
            <person name="LaButti K."/>
            <person name="Morin E."/>
            <person name="Salamov A."/>
            <person name="Lipzen A."/>
            <person name="Mereny Z."/>
            <person name="Hegedus B."/>
            <person name="Baldrian P."/>
            <person name="Stursova M."/>
            <person name="Weitz H."/>
            <person name="Taylor A."/>
            <person name="Grigoriev I.V."/>
            <person name="Nagy L.G."/>
            <person name="Martin F."/>
            <person name="Kauserud H."/>
        </authorList>
    </citation>
    <scope>NUCLEOTIDE SEQUENCE</scope>
    <source>
        <strain evidence="3">CBHHK188m</strain>
    </source>
</reference>
<dbReference type="InterPro" id="IPR036249">
    <property type="entry name" value="Thioredoxin-like_sf"/>
</dbReference>
<evidence type="ECO:0000313" key="3">
    <source>
        <dbReference type="EMBL" id="KAJ7723732.1"/>
    </source>
</evidence>
<accession>A0AAD7MME1</accession>
<gene>
    <name evidence="3" type="ORF">DFH07DRAFT_855609</name>
</gene>
<evidence type="ECO:0000256" key="1">
    <source>
        <dbReference type="SAM" id="MobiDB-lite"/>
    </source>
</evidence>
<feature type="domain" description="GST N-terminal" evidence="2">
    <location>
        <begin position="74"/>
        <end position="129"/>
    </location>
</feature>
<dbReference type="Gene3D" id="3.40.30.10">
    <property type="entry name" value="Glutaredoxin"/>
    <property type="match status" value="1"/>
</dbReference>
<protein>
    <recommendedName>
        <fullName evidence="2">GST N-terminal domain-containing protein</fullName>
    </recommendedName>
</protein>
<dbReference type="AlphaFoldDB" id="A0AAD7MME1"/>
<proteinExistence type="predicted"/>
<feature type="region of interest" description="Disordered" evidence="1">
    <location>
        <begin position="1"/>
        <end position="28"/>
    </location>
</feature>
<dbReference type="SUPFAM" id="SSF52833">
    <property type="entry name" value="Thioredoxin-like"/>
    <property type="match status" value="1"/>
</dbReference>
<comment type="caution">
    <text evidence="3">The sequence shown here is derived from an EMBL/GenBank/DDBJ whole genome shotgun (WGS) entry which is preliminary data.</text>
</comment>
<name>A0AAD7MME1_9AGAR</name>